<protein>
    <submittedName>
        <fullName evidence="1">Uncharacterized protein</fullName>
    </submittedName>
</protein>
<evidence type="ECO:0000313" key="2">
    <source>
        <dbReference type="Proteomes" id="UP000191931"/>
    </source>
</evidence>
<name>A0A1W1HGV9_9BACT</name>
<organism evidence="1 2">
    <name type="scientific">Desulfamplus magnetovallimortis</name>
    <dbReference type="NCBI Taxonomy" id="1246637"/>
    <lineage>
        <taxon>Bacteria</taxon>
        <taxon>Pseudomonadati</taxon>
        <taxon>Thermodesulfobacteriota</taxon>
        <taxon>Desulfobacteria</taxon>
        <taxon>Desulfobacterales</taxon>
        <taxon>Desulfobacteraceae</taxon>
        <taxon>Desulfamplus</taxon>
    </lineage>
</organism>
<dbReference type="Proteomes" id="UP000191931">
    <property type="component" value="Unassembled WGS sequence"/>
</dbReference>
<dbReference type="AlphaFoldDB" id="A0A1W1HGV9"/>
<dbReference type="EMBL" id="FWEV01000283">
    <property type="protein sequence ID" value="SLM31690.1"/>
    <property type="molecule type" value="Genomic_DNA"/>
</dbReference>
<gene>
    <name evidence="1" type="ORF">MTBBW1_410045</name>
</gene>
<evidence type="ECO:0000313" key="1">
    <source>
        <dbReference type="EMBL" id="SLM31690.1"/>
    </source>
</evidence>
<accession>A0A1W1HGV9</accession>
<proteinExistence type="predicted"/>
<keyword evidence="2" id="KW-1185">Reference proteome</keyword>
<sequence length="41" mass="4549">MIAGPPEFDFDRFKSPSGEYHIERVPNSLNFGANVEPAPTN</sequence>
<reference evidence="1 2" key="1">
    <citation type="submission" date="2017-03" db="EMBL/GenBank/DDBJ databases">
        <authorList>
            <person name="Afonso C.L."/>
            <person name="Miller P.J."/>
            <person name="Scott M.A."/>
            <person name="Spackman E."/>
            <person name="Goraichik I."/>
            <person name="Dimitrov K.M."/>
            <person name="Suarez D.L."/>
            <person name="Swayne D.E."/>
        </authorList>
    </citation>
    <scope>NUCLEOTIDE SEQUENCE [LARGE SCALE GENOMIC DNA]</scope>
    <source>
        <strain evidence="1">PRJEB14757</strain>
    </source>
</reference>
<dbReference type="STRING" id="1246637.MTBBW1_410045"/>